<organism evidence="2 3">
    <name type="scientific">Huiozyma naganishii (strain ATCC MYA-139 / BCRC 22969 / CBS 8797 / KCTC 17520 / NBRC 10181 / NCYC 3082 / Yp74L-3)</name>
    <name type="common">Yeast</name>
    <name type="synonym">Kazachstania naganishii</name>
    <dbReference type="NCBI Taxonomy" id="1071383"/>
    <lineage>
        <taxon>Eukaryota</taxon>
        <taxon>Fungi</taxon>
        <taxon>Dikarya</taxon>
        <taxon>Ascomycota</taxon>
        <taxon>Saccharomycotina</taxon>
        <taxon>Saccharomycetes</taxon>
        <taxon>Saccharomycetales</taxon>
        <taxon>Saccharomycetaceae</taxon>
        <taxon>Huiozyma</taxon>
    </lineage>
</organism>
<proteinExistence type="predicted"/>
<accession>J7S4H9</accession>
<dbReference type="KEGG" id="kng:KNAG_0C01910"/>
<feature type="domain" description="BOD1/SHG1" evidence="1">
    <location>
        <begin position="10"/>
        <end position="119"/>
    </location>
</feature>
<dbReference type="InterPro" id="IPR055264">
    <property type="entry name" value="BOD1/SHG1_dom"/>
</dbReference>
<dbReference type="Pfam" id="PF05205">
    <property type="entry name" value="COMPASS-Shg1"/>
    <property type="match status" value="1"/>
</dbReference>
<dbReference type="EMBL" id="HE978316">
    <property type="protein sequence ID" value="CCK69304.1"/>
    <property type="molecule type" value="Genomic_DNA"/>
</dbReference>
<dbReference type="GO" id="GO:0042800">
    <property type="term" value="F:histone H3K4 methyltransferase activity"/>
    <property type="evidence" value="ECO:0007669"/>
    <property type="project" value="EnsemblFungi"/>
</dbReference>
<dbReference type="OrthoDB" id="5579731at2759"/>
<reference evidence="2 3" key="1">
    <citation type="journal article" date="2011" name="Proc. Natl. Acad. Sci. U.S.A.">
        <title>Evolutionary erosion of yeast sex chromosomes by mating-type switching accidents.</title>
        <authorList>
            <person name="Gordon J.L."/>
            <person name="Armisen D."/>
            <person name="Proux-Wera E."/>
            <person name="Oheigeartaigh S.S."/>
            <person name="Byrne K.P."/>
            <person name="Wolfe K.H."/>
        </authorList>
    </citation>
    <scope>NUCLEOTIDE SEQUENCE [LARGE SCALE GENOMIC DNA]</scope>
    <source>
        <strain evidence="3">ATCC MYA-139 / BCRC 22969 / CBS 8797 / CCRC 22969 / KCTC 17520 / NBRC 10181 / NCYC 3082</strain>
    </source>
</reference>
<dbReference type="GO" id="GO:0048188">
    <property type="term" value="C:Set1C/COMPASS complex"/>
    <property type="evidence" value="ECO:0007669"/>
    <property type="project" value="EnsemblFungi"/>
</dbReference>
<reference evidence="3" key="2">
    <citation type="submission" date="2012-08" db="EMBL/GenBank/DDBJ databases">
        <title>Genome sequence of Kazachstania naganishii.</title>
        <authorList>
            <person name="Gordon J.L."/>
            <person name="Armisen D."/>
            <person name="Proux-Wera E."/>
            <person name="OhEigeartaigh S.S."/>
            <person name="Byrne K.P."/>
            <person name="Wolfe K.H."/>
        </authorList>
    </citation>
    <scope>NUCLEOTIDE SEQUENCE [LARGE SCALE GENOMIC DNA]</scope>
    <source>
        <strain evidence="3">ATCC MYA-139 / BCRC 22969 / CBS 8797 / CCRC 22969 / KCTC 17520 / NBRC 10181 / NCYC 3082</strain>
    </source>
</reference>
<dbReference type="eggNOG" id="ENOG502S9A4">
    <property type="taxonomic scope" value="Eukaryota"/>
</dbReference>
<dbReference type="Proteomes" id="UP000006310">
    <property type="component" value="Chromosome 3"/>
</dbReference>
<dbReference type="OMA" id="WNKDEST"/>
<gene>
    <name evidence="2" type="primary">KNAG0C01910</name>
    <name evidence="2" type="ordered locus">KNAG_0C01910</name>
</gene>
<name>J7S4H9_HUIN7</name>
<evidence type="ECO:0000313" key="2">
    <source>
        <dbReference type="EMBL" id="CCK69304.1"/>
    </source>
</evidence>
<keyword evidence="3" id="KW-1185">Reference proteome</keyword>
<dbReference type="HOGENOM" id="CLU_139264_0_0_1"/>
<dbReference type="RefSeq" id="XP_022463550.1">
    <property type="nucleotide sequence ID" value="XM_022606901.1"/>
</dbReference>
<evidence type="ECO:0000313" key="3">
    <source>
        <dbReference type="Proteomes" id="UP000006310"/>
    </source>
</evidence>
<protein>
    <recommendedName>
        <fullName evidence="1">BOD1/SHG1 domain-containing protein</fullName>
    </recommendedName>
</protein>
<dbReference type="AlphaFoldDB" id="J7S4H9"/>
<dbReference type="STRING" id="1071383.J7S4H9"/>
<dbReference type="GeneID" id="34524984"/>
<sequence length="123" mass="13816">MPDSIDPAKKLAEKFKQQGYLDQLKRDVLTTPIAMRENASPLEQTIKDLVVEVVKDVVANDEDLIFKNRAATSAQVESQIFKGGYRKLNEVENGINLEEFIQEAIKDPKLIASIKTNLESLVD</sequence>
<evidence type="ECO:0000259" key="1">
    <source>
        <dbReference type="Pfam" id="PF05205"/>
    </source>
</evidence>